<dbReference type="GO" id="GO:0005524">
    <property type="term" value="F:ATP binding"/>
    <property type="evidence" value="ECO:0007669"/>
    <property type="project" value="UniProtKB-KW"/>
</dbReference>
<organism evidence="1">
    <name type="scientific">Salmonella enterica</name>
    <name type="common">Salmonella choleraesuis</name>
    <dbReference type="NCBI Taxonomy" id="28901"/>
    <lineage>
        <taxon>Bacteria</taxon>
        <taxon>Pseudomonadati</taxon>
        <taxon>Pseudomonadota</taxon>
        <taxon>Gammaproteobacteria</taxon>
        <taxon>Enterobacterales</taxon>
        <taxon>Enterobacteriaceae</taxon>
        <taxon>Salmonella</taxon>
    </lineage>
</organism>
<protein>
    <submittedName>
        <fullName evidence="1">Dipeptide ABC transporter ATP-binding protein</fullName>
    </submittedName>
</protein>
<feature type="non-terminal residue" evidence="1">
    <location>
        <position position="1"/>
    </location>
</feature>
<sequence>PSPLNPPPGCAFNARCSRRFGPCTQLQPQLKEYDGQLVACFAVDQDENPQKPLS</sequence>
<dbReference type="EMBL" id="AACUIO010000113">
    <property type="protein sequence ID" value="EAM2581294.1"/>
    <property type="molecule type" value="Genomic_DNA"/>
</dbReference>
<dbReference type="AlphaFoldDB" id="A0A5T2H1G2"/>
<evidence type="ECO:0000313" key="1">
    <source>
        <dbReference type="EMBL" id="EAM2581294.1"/>
    </source>
</evidence>
<comment type="caution">
    <text evidence="1">The sequence shown here is derived from an EMBL/GenBank/DDBJ whole genome shotgun (WGS) entry which is preliminary data.</text>
</comment>
<gene>
    <name evidence="1" type="primary">dppF</name>
    <name evidence="1" type="ORF">EOJ18_22900</name>
</gene>
<keyword evidence="1" id="KW-0067">ATP-binding</keyword>
<accession>A0A5T2H1G2</accession>
<name>A0A5T2H1G2_SALER</name>
<keyword evidence="1" id="KW-0547">Nucleotide-binding</keyword>
<proteinExistence type="predicted"/>
<reference evidence="1" key="1">
    <citation type="submission" date="2019-01" db="EMBL/GenBank/DDBJ databases">
        <authorList>
            <consortium name="PulseNet: The National Subtyping Network for Foodborne Disease Surveillance"/>
            <person name="Tarr C.L."/>
            <person name="Trees E."/>
            <person name="Katz L.S."/>
            <person name="Carleton-Romer H.A."/>
            <person name="Stroika S."/>
            <person name="Kucerova Z."/>
            <person name="Roache K.F."/>
            <person name="Sabol A.L."/>
            <person name="Besser J."/>
            <person name="Gerner-Smidt P."/>
        </authorList>
    </citation>
    <scope>NUCLEOTIDE SEQUENCE</scope>
    <source>
        <strain evidence="1">PNUSAS062449</strain>
    </source>
</reference>